<keyword evidence="2" id="KW-1185">Reference proteome</keyword>
<sequence>MPAFRYTLHQKVSLKSFLCSEGSYATVKLWLSQVAGALEYLHQRELFHLDVTFRNVFILQADRAVLGGLANLQPSRQVSAGDVRLDSVFAPPDVIASRIGLVACVTGTTGGGGDLQADRVDAWAFCTLVAEALTCHWRWKVRKFLVLSKSRDRSMAERLSLLADYVTSRFTSTACLRRYVHQHFRGALVDDDEISALAAMLALGLRVDATARRSVSAMLAHKYWHAPQARSPTSPVENAVESSLDNTTICTWDGSSAELPYRQASGDEEEDDSEDDDEEEDEGGVEQQHSDTGSSAAMVLLPHGPPALQLVGGQSPASLASRTRKWLAVLTCRQPP</sequence>
<dbReference type="EMBL" id="CM023485">
    <property type="protein sequence ID" value="KAH6930950.1"/>
    <property type="molecule type" value="Genomic_DNA"/>
</dbReference>
<gene>
    <name evidence="1" type="ORF">HPB50_021064</name>
</gene>
<evidence type="ECO:0000313" key="1">
    <source>
        <dbReference type="EMBL" id="KAH6930950.1"/>
    </source>
</evidence>
<evidence type="ECO:0000313" key="2">
    <source>
        <dbReference type="Proteomes" id="UP000821845"/>
    </source>
</evidence>
<proteinExistence type="predicted"/>
<comment type="caution">
    <text evidence="1">The sequence shown here is derived from an EMBL/GenBank/DDBJ whole genome shotgun (WGS) entry which is preliminary data.</text>
</comment>
<accession>A0ACB7S8T8</accession>
<dbReference type="Proteomes" id="UP000821845">
    <property type="component" value="Chromosome 5"/>
</dbReference>
<name>A0ACB7S8T8_HYAAI</name>
<reference evidence="1" key="1">
    <citation type="submission" date="2020-05" db="EMBL/GenBank/DDBJ databases">
        <title>Large-scale comparative analyses of tick genomes elucidate their genetic diversity and vector capacities.</title>
        <authorList>
            <person name="Jia N."/>
            <person name="Wang J."/>
            <person name="Shi W."/>
            <person name="Du L."/>
            <person name="Sun Y."/>
            <person name="Zhan W."/>
            <person name="Jiang J."/>
            <person name="Wang Q."/>
            <person name="Zhang B."/>
            <person name="Ji P."/>
            <person name="Sakyi L.B."/>
            <person name="Cui X."/>
            <person name="Yuan T."/>
            <person name="Jiang B."/>
            <person name="Yang W."/>
            <person name="Lam T.T.-Y."/>
            <person name="Chang Q."/>
            <person name="Ding S."/>
            <person name="Wang X."/>
            <person name="Zhu J."/>
            <person name="Ruan X."/>
            <person name="Zhao L."/>
            <person name="Wei J."/>
            <person name="Que T."/>
            <person name="Du C."/>
            <person name="Cheng J."/>
            <person name="Dai P."/>
            <person name="Han X."/>
            <person name="Huang E."/>
            <person name="Gao Y."/>
            <person name="Liu J."/>
            <person name="Shao H."/>
            <person name="Ye R."/>
            <person name="Li L."/>
            <person name="Wei W."/>
            <person name="Wang X."/>
            <person name="Wang C."/>
            <person name="Yang T."/>
            <person name="Huo Q."/>
            <person name="Li W."/>
            <person name="Guo W."/>
            <person name="Chen H."/>
            <person name="Zhou L."/>
            <person name="Ni X."/>
            <person name="Tian J."/>
            <person name="Zhou Y."/>
            <person name="Sheng Y."/>
            <person name="Liu T."/>
            <person name="Pan Y."/>
            <person name="Xia L."/>
            <person name="Li J."/>
            <person name="Zhao F."/>
            <person name="Cao W."/>
        </authorList>
    </citation>
    <scope>NUCLEOTIDE SEQUENCE</scope>
    <source>
        <strain evidence="1">Hyas-2018</strain>
    </source>
</reference>
<organism evidence="1 2">
    <name type="scientific">Hyalomma asiaticum</name>
    <name type="common">Tick</name>
    <dbReference type="NCBI Taxonomy" id="266040"/>
    <lineage>
        <taxon>Eukaryota</taxon>
        <taxon>Metazoa</taxon>
        <taxon>Ecdysozoa</taxon>
        <taxon>Arthropoda</taxon>
        <taxon>Chelicerata</taxon>
        <taxon>Arachnida</taxon>
        <taxon>Acari</taxon>
        <taxon>Parasitiformes</taxon>
        <taxon>Ixodida</taxon>
        <taxon>Ixodoidea</taxon>
        <taxon>Ixodidae</taxon>
        <taxon>Hyalomminae</taxon>
        <taxon>Hyalomma</taxon>
    </lineage>
</organism>
<protein>
    <submittedName>
        <fullName evidence="1">Uncharacterized protein</fullName>
    </submittedName>
</protein>